<sequence length="97" mass="11617">LDLESIEKRLGIRICNLLARWVDMIQHVNDFLDIDILNFHFFFVFFGMFSKEHIFEDGRIDSKNLFAGMYFLSFDQQCNIVKRFIRIGEINMNRASM</sequence>
<protein>
    <submittedName>
        <fullName evidence="1">Uncharacterized protein</fullName>
    </submittedName>
</protein>
<feature type="non-terminal residue" evidence="1">
    <location>
        <position position="97"/>
    </location>
</feature>
<organism evidence="1 2">
    <name type="scientific">Pristionchus mayeri</name>
    <dbReference type="NCBI Taxonomy" id="1317129"/>
    <lineage>
        <taxon>Eukaryota</taxon>
        <taxon>Metazoa</taxon>
        <taxon>Ecdysozoa</taxon>
        <taxon>Nematoda</taxon>
        <taxon>Chromadorea</taxon>
        <taxon>Rhabditida</taxon>
        <taxon>Rhabditina</taxon>
        <taxon>Diplogasteromorpha</taxon>
        <taxon>Diplogasteroidea</taxon>
        <taxon>Neodiplogasteridae</taxon>
        <taxon>Pristionchus</taxon>
    </lineage>
</organism>
<dbReference type="Proteomes" id="UP001328107">
    <property type="component" value="Unassembled WGS sequence"/>
</dbReference>
<name>A0AAN5D213_9BILA</name>
<comment type="caution">
    <text evidence="1">The sequence shown here is derived from an EMBL/GenBank/DDBJ whole genome shotgun (WGS) entry which is preliminary data.</text>
</comment>
<evidence type="ECO:0000313" key="1">
    <source>
        <dbReference type="EMBL" id="GMR54635.1"/>
    </source>
</evidence>
<keyword evidence="2" id="KW-1185">Reference proteome</keyword>
<proteinExistence type="predicted"/>
<dbReference type="EMBL" id="BTRK01000005">
    <property type="protein sequence ID" value="GMR54635.1"/>
    <property type="molecule type" value="Genomic_DNA"/>
</dbReference>
<gene>
    <name evidence="1" type="ORF">PMAYCL1PPCAC_24830</name>
</gene>
<feature type="non-terminal residue" evidence="1">
    <location>
        <position position="1"/>
    </location>
</feature>
<reference evidence="2" key="1">
    <citation type="submission" date="2022-10" db="EMBL/GenBank/DDBJ databases">
        <title>Genome assembly of Pristionchus species.</title>
        <authorList>
            <person name="Yoshida K."/>
            <person name="Sommer R.J."/>
        </authorList>
    </citation>
    <scope>NUCLEOTIDE SEQUENCE [LARGE SCALE GENOMIC DNA]</scope>
    <source>
        <strain evidence="2">RS5460</strain>
    </source>
</reference>
<evidence type="ECO:0000313" key="2">
    <source>
        <dbReference type="Proteomes" id="UP001328107"/>
    </source>
</evidence>
<accession>A0AAN5D213</accession>
<dbReference type="AlphaFoldDB" id="A0AAN5D213"/>